<dbReference type="EMBL" id="BK032860">
    <property type="protein sequence ID" value="DAF64435.1"/>
    <property type="molecule type" value="Genomic_DNA"/>
</dbReference>
<dbReference type="GO" id="GO:0004519">
    <property type="term" value="F:endonuclease activity"/>
    <property type="evidence" value="ECO:0007669"/>
    <property type="project" value="UniProtKB-KW"/>
</dbReference>
<keyword evidence="3" id="KW-0255">Endonuclease</keyword>
<reference evidence="3" key="1">
    <citation type="journal article" date="2021" name="Proc. Natl. Acad. Sci. U.S.A.">
        <title>A Catalog of Tens of Thousands of Viruses from Human Metagenomes Reveals Hidden Associations with Chronic Diseases.</title>
        <authorList>
            <person name="Tisza M.J."/>
            <person name="Buck C.B."/>
        </authorList>
    </citation>
    <scope>NUCLEOTIDE SEQUENCE</scope>
    <source>
        <strain evidence="3">CttaA39</strain>
    </source>
</reference>
<dbReference type="InterPro" id="IPR010902">
    <property type="entry name" value="NUMOD4"/>
</dbReference>
<dbReference type="SUPFAM" id="SSF54060">
    <property type="entry name" value="His-Me finger endonucleases"/>
    <property type="match status" value="1"/>
</dbReference>
<evidence type="ECO:0000313" key="3">
    <source>
        <dbReference type="EMBL" id="DAF64435.1"/>
    </source>
</evidence>
<feature type="domain" description="HNH nuclease" evidence="2">
    <location>
        <begin position="66"/>
        <end position="109"/>
    </location>
</feature>
<dbReference type="InterPro" id="IPR044925">
    <property type="entry name" value="His-Me_finger_sf"/>
</dbReference>
<sequence length="175" mass="20382">MEEWKFIKGYERLYKVSSLGRVKSLTRQIKRKTGNYKIQGKLLSLIKMKNGYLRVGLYKNKKYKLYAVHRLVAEAFLDNPNNFPQVNHKNEVKTDNRVENLEWTTREKNINFGTRTERCKRKLSKKVRGTNIVSGEVIVFPSTVEAGKNGFSQSAVCTSCKNKKPHKGYIWKYVS</sequence>
<dbReference type="Pfam" id="PF07463">
    <property type="entry name" value="NUMOD4"/>
    <property type="match status" value="1"/>
</dbReference>
<dbReference type="Gene3D" id="1.10.10.10">
    <property type="entry name" value="Winged helix-like DNA-binding domain superfamily/Winged helix DNA-binding domain"/>
    <property type="match status" value="1"/>
</dbReference>
<evidence type="ECO:0000259" key="2">
    <source>
        <dbReference type="Pfam" id="PF13392"/>
    </source>
</evidence>
<keyword evidence="3" id="KW-0378">Hydrolase</keyword>
<dbReference type="InterPro" id="IPR003615">
    <property type="entry name" value="HNH_nuc"/>
</dbReference>
<proteinExistence type="predicted"/>
<organism evidence="3">
    <name type="scientific">Siphoviridae sp. cttaA39</name>
    <dbReference type="NCBI Taxonomy" id="2827960"/>
    <lineage>
        <taxon>Viruses</taxon>
        <taxon>Duplodnaviria</taxon>
        <taxon>Heunggongvirae</taxon>
        <taxon>Uroviricota</taxon>
        <taxon>Caudoviricetes</taxon>
    </lineage>
</organism>
<name>A0A8S5TMS7_9CAUD</name>
<keyword evidence="3" id="KW-0540">Nuclease</keyword>
<dbReference type="InterPro" id="IPR036388">
    <property type="entry name" value="WH-like_DNA-bd_sf"/>
</dbReference>
<dbReference type="GO" id="GO:0016788">
    <property type="term" value="F:hydrolase activity, acting on ester bonds"/>
    <property type="evidence" value="ECO:0007669"/>
    <property type="project" value="InterPro"/>
</dbReference>
<dbReference type="Gene3D" id="3.90.75.20">
    <property type="match status" value="1"/>
</dbReference>
<feature type="domain" description="NUMOD4" evidence="1">
    <location>
        <begin position="2"/>
        <end position="58"/>
    </location>
</feature>
<dbReference type="Pfam" id="PF13392">
    <property type="entry name" value="HNH_3"/>
    <property type="match status" value="1"/>
</dbReference>
<evidence type="ECO:0000259" key="1">
    <source>
        <dbReference type="Pfam" id="PF07463"/>
    </source>
</evidence>
<protein>
    <submittedName>
        <fullName evidence="3">Homing endonuclease</fullName>
    </submittedName>
</protein>
<accession>A0A8S5TMS7</accession>